<keyword evidence="1" id="KW-1133">Transmembrane helix</keyword>
<proteinExistence type="predicted"/>
<feature type="transmembrane region" description="Helical" evidence="1">
    <location>
        <begin position="228"/>
        <end position="253"/>
    </location>
</feature>
<evidence type="ECO:0000256" key="1">
    <source>
        <dbReference type="SAM" id="Phobius"/>
    </source>
</evidence>
<gene>
    <name evidence="3" type="ORF">EMPS_06347</name>
</gene>
<evidence type="ECO:0000313" key="3">
    <source>
        <dbReference type="EMBL" id="GJJ73989.1"/>
    </source>
</evidence>
<reference evidence="3" key="1">
    <citation type="submission" date="2021-11" db="EMBL/GenBank/DDBJ databases">
        <authorList>
            <person name="Herlambang A."/>
            <person name="Guo Y."/>
            <person name="Takashima Y."/>
            <person name="Nishizawa T."/>
        </authorList>
    </citation>
    <scope>NUCLEOTIDE SEQUENCE</scope>
    <source>
        <strain evidence="3">E1425</strain>
    </source>
</reference>
<keyword evidence="1" id="KW-0812">Transmembrane</keyword>
<organism evidence="3 4">
    <name type="scientific">Entomortierella parvispora</name>
    <dbReference type="NCBI Taxonomy" id="205924"/>
    <lineage>
        <taxon>Eukaryota</taxon>
        <taxon>Fungi</taxon>
        <taxon>Fungi incertae sedis</taxon>
        <taxon>Mucoromycota</taxon>
        <taxon>Mortierellomycotina</taxon>
        <taxon>Mortierellomycetes</taxon>
        <taxon>Mortierellales</taxon>
        <taxon>Mortierellaceae</taxon>
        <taxon>Entomortierella</taxon>
    </lineage>
</organism>
<evidence type="ECO:0000313" key="4">
    <source>
        <dbReference type="Proteomes" id="UP000827284"/>
    </source>
</evidence>
<dbReference type="EMBL" id="BQFW01000008">
    <property type="protein sequence ID" value="GJJ73989.1"/>
    <property type="molecule type" value="Genomic_DNA"/>
</dbReference>
<protein>
    <submittedName>
        <fullName evidence="3">Uncharacterized protein</fullName>
    </submittedName>
</protein>
<feature type="signal peptide" evidence="2">
    <location>
        <begin position="1"/>
        <end position="19"/>
    </location>
</feature>
<dbReference type="AlphaFoldDB" id="A0A9P3LXD4"/>
<feature type="chain" id="PRO_5040451511" evidence="2">
    <location>
        <begin position="20"/>
        <end position="302"/>
    </location>
</feature>
<dbReference type="OrthoDB" id="5561232at2759"/>
<dbReference type="Proteomes" id="UP000827284">
    <property type="component" value="Unassembled WGS sequence"/>
</dbReference>
<name>A0A9P3LXD4_9FUNG</name>
<evidence type="ECO:0000256" key="2">
    <source>
        <dbReference type="SAM" id="SignalP"/>
    </source>
</evidence>
<keyword evidence="4" id="KW-1185">Reference proteome</keyword>
<keyword evidence="2" id="KW-0732">Signal</keyword>
<sequence>MKLFSLATALLALAAFTSAQDVEKRLVDVSDTELEVKEVHTKPNVDTFVVTVQRTDDLLADDGTFLAERIMSVAFDFDVQNHEVLMNKVRLPLESEATDEPITVTVTVEAGVIVGPALDPETPAEDLMEAFDKGLVTVQVTASTEFVTAEDGTVVRRVTLQETVVEVNGQEIQQTDAAQQVIEIMADGSLGSYTPLPFGNSKSCGDQAQQEFEDAMKSIDEWFRSLNWPAFAGAGLVAACMFVFSATSLRAVVQKRRELRRQQAYAKVGQQEQEEEASFVVAVIDEKTAADDEEKTAFLSRG</sequence>
<keyword evidence="1" id="KW-0472">Membrane</keyword>
<comment type="caution">
    <text evidence="3">The sequence shown here is derived from an EMBL/GenBank/DDBJ whole genome shotgun (WGS) entry which is preliminary data.</text>
</comment>
<accession>A0A9P3LXD4</accession>
<reference evidence="3" key="2">
    <citation type="journal article" date="2022" name="Microbiol. Resour. Announc.">
        <title>Whole-Genome Sequence of Entomortierella parvispora E1425, a Mucoromycotan Fungus Associated with Burkholderiaceae-Related Endosymbiotic Bacteria.</title>
        <authorList>
            <person name="Herlambang A."/>
            <person name="Guo Y."/>
            <person name="Takashima Y."/>
            <person name="Narisawa K."/>
            <person name="Ohta H."/>
            <person name="Nishizawa T."/>
        </authorList>
    </citation>
    <scope>NUCLEOTIDE SEQUENCE</scope>
    <source>
        <strain evidence="3">E1425</strain>
    </source>
</reference>